<name>A0A3R7Q1J2_PENVA</name>
<comment type="caution">
    <text evidence="2">The sequence shown here is derived from an EMBL/GenBank/DDBJ whole genome shotgun (WGS) entry which is preliminary data.</text>
</comment>
<evidence type="ECO:0000313" key="3">
    <source>
        <dbReference type="Proteomes" id="UP000283509"/>
    </source>
</evidence>
<reference evidence="2 3" key="2">
    <citation type="submission" date="2019-01" db="EMBL/GenBank/DDBJ databases">
        <title>The decoding of complex shrimp genome reveals the adaptation for benthos swimmer, frequently molting mechanism and breeding impact on genome.</title>
        <authorList>
            <person name="Sun Y."/>
            <person name="Gao Y."/>
            <person name="Yu Y."/>
        </authorList>
    </citation>
    <scope>NUCLEOTIDE SEQUENCE [LARGE SCALE GENOMIC DNA]</scope>
    <source>
        <tissue evidence="2">Muscle</tissue>
    </source>
</reference>
<feature type="coiled-coil region" evidence="1">
    <location>
        <begin position="222"/>
        <end position="249"/>
    </location>
</feature>
<evidence type="ECO:0008006" key="4">
    <source>
        <dbReference type="Google" id="ProtNLM"/>
    </source>
</evidence>
<accession>A0A3R7Q1J2</accession>
<dbReference type="EMBL" id="QCYY01002990">
    <property type="protein sequence ID" value="ROT66140.1"/>
    <property type="molecule type" value="Genomic_DNA"/>
</dbReference>
<dbReference type="InterPro" id="IPR047153">
    <property type="entry name" value="TRIM45/56/19-like"/>
</dbReference>
<evidence type="ECO:0000256" key="1">
    <source>
        <dbReference type="SAM" id="Coils"/>
    </source>
</evidence>
<dbReference type="Proteomes" id="UP000283509">
    <property type="component" value="Unassembled WGS sequence"/>
</dbReference>
<dbReference type="PANTHER" id="PTHR25462:SF296">
    <property type="entry name" value="MEIOTIC P26, ISOFORM F"/>
    <property type="match status" value="1"/>
</dbReference>
<sequence>MNVRRGTWAAALPSKCVTEVLARDRKCPECRHYFMSSNPSDFVVNYPLLRMARSLAATGLGFHADISINTSNPASVPQPNAGDCPAHGSRMFFRCMRCSVWVCRDCVVVDHPVPPRGLCRILAISDALEEMKKSHKVLVNAKVKACQKAKESLENKVSDLQAAQNQQRDTANRLRSLLVEVNANLKDLKSKKMEILKKISEIDSMVEAARHTGESVEQAATIDDYTAAIEDTNASLASLEKHVAEDTQEIPALLSMPVLSSQTLVGLLDAGTSIFATTEKEGQPRWARVTRQDDRLHLHALRDGLPGAGCFTLPVSGCLGLVSMCVLLV</sequence>
<keyword evidence="3" id="KW-1185">Reference proteome</keyword>
<keyword evidence="1" id="KW-0175">Coiled coil</keyword>
<gene>
    <name evidence="2" type="ORF">C7M84_015908</name>
</gene>
<dbReference type="AlphaFoldDB" id="A0A3R7Q1J2"/>
<reference evidence="2 3" key="1">
    <citation type="submission" date="2018-04" db="EMBL/GenBank/DDBJ databases">
        <authorList>
            <person name="Zhang X."/>
            <person name="Yuan J."/>
            <person name="Li F."/>
            <person name="Xiang J."/>
        </authorList>
    </citation>
    <scope>NUCLEOTIDE SEQUENCE [LARGE SCALE GENOMIC DNA]</scope>
    <source>
        <tissue evidence="2">Muscle</tissue>
    </source>
</reference>
<protein>
    <recommendedName>
        <fullName evidence="4">B box-type domain-containing protein</fullName>
    </recommendedName>
</protein>
<evidence type="ECO:0000313" key="2">
    <source>
        <dbReference type="EMBL" id="ROT66140.1"/>
    </source>
</evidence>
<dbReference type="OrthoDB" id="6331869at2759"/>
<dbReference type="SUPFAM" id="SSF57845">
    <property type="entry name" value="B-box zinc-binding domain"/>
    <property type="match status" value="1"/>
</dbReference>
<dbReference type="PANTHER" id="PTHR25462">
    <property type="entry name" value="BONUS, ISOFORM C-RELATED"/>
    <property type="match status" value="1"/>
</dbReference>
<feature type="coiled-coil region" evidence="1">
    <location>
        <begin position="143"/>
        <end position="198"/>
    </location>
</feature>
<organism evidence="2 3">
    <name type="scientific">Penaeus vannamei</name>
    <name type="common">Whiteleg shrimp</name>
    <name type="synonym">Litopenaeus vannamei</name>
    <dbReference type="NCBI Taxonomy" id="6689"/>
    <lineage>
        <taxon>Eukaryota</taxon>
        <taxon>Metazoa</taxon>
        <taxon>Ecdysozoa</taxon>
        <taxon>Arthropoda</taxon>
        <taxon>Crustacea</taxon>
        <taxon>Multicrustacea</taxon>
        <taxon>Malacostraca</taxon>
        <taxon>Eumalacostraca</taxon>
        <taxon>Eucarida</taxon>
        <taxon>Decapoda</taxon>
        <taxon>Dendrobranchiata</taxon>
        <taxon>Penaeoidea</taxon>
        <taxon>Penaeidae</taxon>
        <taxon>Penaeus</taxon>
    </lineage>
</organism>
<proteinExistence type="predicted"/>